<sequence>IGPARLHLGSSDEHTTFEAEVAGTILALNIIRERHNPRDTIIALDNQSAIKAIYFPHNQPGQYLLMLFHQELTRTLAAHPNINITLQWTPGHEGIIGNELADEHAKKAANGDSQLLPNVCTALTKPLPVSVAATKASMKTHTRLAIIEHTQTAPRLALTRRIDHTVPNPHLHRTYAQLPR</sequence>
<feature type="non-terminal residue" evidence="2">
    <location>
        <position position="1"/>
    </location>
</feature>
<dbReference type="SUPFAM" id="SSF53098">
    <property type="entry name" value="Ribonuclease H-like"/>
    <property type="match status" value="1"/>
</dbReference>
<evidence type="ECO:0000259" key="1">
    <source>
        <dbReference type="PROSITE" id="PS50879"/>
    </source>
</evidence>
<dbReference type="CDD" id="cd09276">
    <property type="entry name" value="Rnase_HI_RT_non_LTR"/>
    <property type="match status" value="1"/>
</dbReference>
<name>A0A067MC87_BOTB1</name>
<dbReference type="InterPro" id="IPR012337">
    <property type="entry name" value="RNaseH-like_sf"/>
</dbReference>
<dbReference type="STRING" id="930990.A0A067MC87"/>
<dbReference type="GO" id="GO:0003676">
    <property type="term" value="F:nucleic acid binding"/>
    <property type="evidence" value="ECO:0007669"/>
    <property type="project" value="InterPro"/>
</dbReference>
<dbReference type="Proteomes" id="UP000027195">
    <property type="component" value="Unassembled WGS sequence"/>
</dbReference>
<gene>
    <name evidence="2" type="ORF">BOTBODRAFT_643307</name>
</gene>
<reference evidence="3" key="1">
    <citation type="journal article" date="2014" name="Proc. Natl. Acad. Sci. U.S.A.">
        <title>Extensive sampling of basidiomycete genomes demonstrates inadequacy of the white-rot/brown-rot paradigm for wood decay fungi.</title>
        <authorList>
            <person name="Riley R."/>
            <person name="Salamov A.A."/>
            <person name="Brown D.W."/>
            <person name="Nagy L.G."/>
            <person name="Floudas D."/>
            <person name="Held B.W."/>
            <person name="Levasseur A."/>
            <person name="Lombard V."/>
            <person name="Morin E."/>
            <person name="Otillar R."/>
            <person name="Lindquist E.A."/>
            <person name="Sun H."/>
            <person name="LaButti K.M."/>
            <person name="Schmutz J."/>
            <person name="Jabbour D."/>
            <person name="Luo H."/>
            <person name="Baker S.E."/>
            <person name="Pisabarro A.G."/>
            <person name="Walton J.D."/>
            <person name="Blanchette R.A."/>
            <person name="Henrissat B."/>
            <person name="Martin F."/>
            <person name="Cullen D."/>
            <person name="Hibbett D.S."/>
            <person name="Grigoriev I.V."/>
        </authorList>
    </citation>
    <scope>NUCLEOTIDE SEQUENCE [LARGE SCALE GENOMIC DNA]</scope>
    <source>
        <strain evidence="3">FD-172 SS1</strain>
    </source>
</reference>
<dbReference type="InterPro" id="IPR002156">
    <property type="entry name" value="RNaseH_domain"/>
</dbReference>
<dbReference type="InterPro" id="IPR036397">
    <property type="entry name" value="RNaseH_sf"/>
</dbReference>
<dbReference type="AlphaFoldDB" id="A0A067MC87"/>
<accession>A0A067MC87</accession>
<dbReference type="HOGENOM" id="CLU_000680_30_6_1"/>
<dbReference type="InParanoid" id="A0A067MC87"/>
<feature type="domain" description="RNase H type-1" evidence="1">
    <location>
        <begin position="1"/>
        <end position="110"/>
    </location>
</feature>
<dbReference type="GO" id="GO:0004523">
    <property type="term" value="F:RNA-DNA hybrid ribonuclease activity"/>
    <property type="evidence" value="ECO:0007669"/>
    <property type="project" value="InterPro"/>
</dbReference>
<evidence type="ECO:0000313" key="3">
    <source>
        <dbReference type="Proteomes" id="UP000027195"/>
    </source>
</evidence>
<evidence type="ECO:0000313" key="2">
    <source>
        <dbReference type="EMBL" id="KDQ09211.1"/>
    </source>
</evidence>
<proteinExistence type="predicted"/>
<keyword evidence="3" id="KW-1185">Reference proteome</keyword>
<protein>
    <recommendedName>
        <fullName evidence="1">RNase H type-1 domain-containing protein</fullName>
    </recommendedName>
</protein>
<dbReference type="Gene3D" id="3.30.420.10">
    <property type="entry name" value="Ribonuclease H-like superfamily/Ribonuclease H"/>
    <property type="match status" value="1"/>
</dbReference>
<dbReference type="PROSITE" id="PS50879">
    <property type="entry name" value="RNASE_H_1"/>
    <property type="match status" value="1"/>
</dbReference>
<dbReference type="OrthoDB" id="3265969at2759"/>
<organism evidence="2 3">
    <name type="scientific">Botryobasidium botryosum (strain FD-172 SS1)</name>
    <dbReference type="NCBI Taxonomy" id="930990"/>
    <lineage>
        <taxon>Eukaryota</taxon>
        <taxon>Fungi</taxon>
        <taxon>Dikarya</taxon>
        <taxon>Basidiomycota</taxon>
        <taxon>Agaricomycotina</taxon>
        <taxon>Agaricomycetes</taxon>
        <taxon>Cantharellales</taxon>
        <taxon>Botryobasidiaceae</taxon>
        <taxon>Botryobasidium</taxon>
    </lineage>
</organism>
<dbReference type="EMBL" id="KL198081">
    <property type="protein sequence ID" value="KDQ09211.1"/>
    <property type="molecule type" value="Genomic_DNA"/>
</dbReference>